<accession>A0A0G3WHG8</accession>
<evidence type="ECO:0000313" key="11">
    <source>
        <dbReference type="Proteomes" id="UP000035337"/>
    </source>
</evidence>
<comment type="catalytic activity">
    <reaction evidence="8">
        <text>2 cob(II)yrinate a,c diamide + reduced [electron-transfer flavoprotein] + 2 ATP = 2 adenosylcob(III)yrinate a,c-diamide + 2 triphosphate + oxidized [electron-transfer flavoprotein] + 3 H(+)</text>
        <dbReference type="Rhea" id="RHEA:11528"/>
        <dbReference type="Rhea" id="RHEA-COMP:10685"/>
        <dbReference type="Rhea" id="RHEA-COMP:10686"/>
        <dbReference type="ChEBI" id="CHEBI:15378"/>
        <dbReference type="ChEBI" id="CHEBI:18036"/>
        <dbReference type="ChEBI" id="CHEBI:30616"/>
        <dbReference type="ChEBI" id="CHEBI:57692"/>
        <dbReference type="ChEBI" id="CHEBI:58307"/>
        <dbReference type="ChEBI" id="CHEBI:58503"/>
        <dbReference type="ChEBI" id="CHEBI:58537"/>
        <dbReference type="EC" id="2.5.1.17"/>
    </reaction>
</comment>
<dbReference type="InterPro" id="IPR027417">
    <property type="entry name" value="P-loop_NTPase"/>
</dbReference>
<keyword evidence="11" id="KW-1185">Reference proteome</keyword>
<dbReference type="STRING" id="1408281.Epro_0394"/>
<comment type="similarity">
    <text evidence="2">Belongs to the Cob(I)alamin adenosyltransferase family.</text>
</comment>
<evidence type="ECO:0000256" key="9">
    <source>
        <dbReference type="ARBA" id="ARBA00048692"/>
    </source>
</evidence>
<dbReference type="OrthoDB" id="9810309at2"/>
<dbReference type="EMBL" id="CP009498">
    <property type="protein sequence ID" value="AKL97773.1"/>
    <property type="molecule type" value="Genomic_DNA"/>
</dbReference>
<comment type="pathway">
    <text evidence="1">Cofactor biosynthesis; adenosylcobalamin biosynthesis; adenosylcobalamin from cob(II)yrinate a,c-diamide: step 2/7.</text>
</comment>
<dbReference type="Proteomes" id="UP000035337">
    <property type="component" value="Chromosome"/>
</dbReference>
<dbReference type="GO" id="GO:0005524">
    <property type="term" value="F:ATP binding"/>
    <property type="evidence" value="ECO:0007669"/>
    <property type="project" value="InterPro"/>
</dbReference>
<evidence type="ECO:0000256" key="1">
    <source>
        <dbReference type="ARBA" id="ARBA00005121"/>
    </source>
</evidence>
<proteinExistence type="inferred from homology"/>
<dbReference type="GO" id="GO:0008817">
    <property type="term" value="F:corrinoid adenosyltransferase activity"/>
    <property type="evidence" value="ECO:0007669"/>
    <property type="project" value="UniProtKB-EC"/>
</dbReference>
<evidence type="ECO:0000313" key="10">
    <source>
        <dbReference type="EMBL" id="AKL97773.1"/>
    </source>
</evidence>
<evidence type="ECO:0000256" key="7">
    <source>
        <dbReference type="ARBA" id="ARBA00033354"/>
    </source>
</evidence>
<gene>
    <name evidence="10" type="primary">cobO</name>
    <name evidence="10" type="ORF">Epro_0394</name>
</gene>
<protein>
    <recommendedName>
        <fullName evidence="3">corrinoid adenosyltransferase</fullName>
        <ecNumber evidence="3">2.5.1.17</ecNumber>
    </recommendedName>
    <alternativeName>
        <fullName evidence="5">Cob(II)alamin adenosyltransferase</fullName>
    </alternativeName>
    <alternativeName>
        <fullName evidence="7">Cob(II)yrinic acid a,c-diamide adenosyltransferase</fullName>
    </alternativeName>
    <alternativeName>
        <fullName evidence="6">Cobinamide/cobalamin adenosyltransferase</fullName>
    </alternativeName>
</protein>
<evidence type="ECO:0000256" key="3">
    <source>
        <dbReference type="ARBA" id="ARBA00012454"/>
    </source>
</evidence>
<keyword evidence="10" id="KW-0808">Transferase</keyword>
<dbReference type="KEGG" id="epo:Epro_0394"/>
<dbReference type="AlphaFoldDB" id="A0A0G3WHG8"/>
<comment type="function">
    <text evidence="4">Required for both de novo synthesis of the corrin ring for the assimilation of exogenous corrinoids. Participates in the adenosylation of a variety of incomplete and complete corrinoids.</text>
</comment>
<sequence>MLIVNTGEGKGKTTAAIGQIIRALGQGFSVCLIQLFKGESFYGEQKILTKLDNLDFFSFAKEHPYCIENVTLQEASEKCKDAFNKLSELSNEPKKYDLVVLEEFNIALRDKFMEKNATIDLIKKLSEKSNVIVTGRGAPQELIAIADLVTEMKEIKHPYNKGVKAQRGIEF</sequence>
<dbReference type="PANTHER" id="PTHR46638">
    <property type="entry name" value="CORRINOID ADENOSYLTRANSFERASE"/>
    <property type="match status" value="1"/>
</dbReference>
<evidence type="ECO:0000256" key="8">
    <source>
        <dbReference type="ARBA" id="ARBA00048555"/>
    </source>
</evidence>
<evidence type="ECO:0000256" key="6">
    <source>
        <dbReference type="ARBA" id="ARBA00033334"/>
    </source>
</evidence>
<dbReference type="PATRIC" id="fig|1408281.3.peg.407"/>
<evidence type="ECO:0000256" key="4">
    <source>
        <dbReference type="ARBA" id="ARBA00024929"/>
    </source>
</evidence>
<reference evidence="10 11" key="1">
    <citation type="submission" date="2014-09" db="EMBL/GenBank/DDBJ databases">
        <title>Complete genome sequence of Endomicrobium proavitum.</title>
        <authorList>
            <person name="Zheng H."/>
        </authorList>
    </citation>
    <scope>NUCLEOTIDE SEQUENCE [LARGE SCALE GENOMIC DNA]</scope>
    <source>
        <strain evidence="10 11">Rsa215</strain>
    </source>
</reference>
<evidence type="ECO:0000256" key="2">
    <source>
        <dbReference type="ARBA" id="ARBA00007487"/>
    </source>
</evidence>
<comment type="catalytic activity">
    <reaction evidence="9">
        <text>2 cob(II)alamin + reduced [electron-transfer flavoprotein] + 2 ATP = 2 adenosylcob(III)alamin + 2 triphosphate + oxidized [electron-transfer flavoprotein] + 3 H(+)</text>
        <dbReference type="Rhea" id="RHEA:28671"/>
        <dbReference type="Rhea" id="RHEA-COMP:10685"/>
        <dbReference type="Rhea" id="RHEA-COMP:10686"/>
        <dbReference type="ChEBI" id="CHEBI:15378"/>
        <dbReference type="ChEBI" id="CHEBI:16304"/>
        <dbReference type="ChEBI" id="CHEBI:18036"/>
        <dbReference type="ChEBI" id="CHEBI:18408"/>
        <dbReference type="ChEBI" id="CHEBI:30616"/>
        <dbReference type="ChEBI" id="CHEBI:57692"/>
        <dbReference type="ChEBI" id="CHEBI:58307"/>
        <dbReference type="EC" id="2.5.1.17"/>
    </reaction>
</comment>
<dbReference type="PANTHER" id="PTHR46638:SF1">
    <property type="entry name" value="CORRINOID ADENOSYLTRANSFERASE"/>
    <property type="match status" value="1"/>
</dbReference>
<dbReference type="RefSeq" id="WP_052570115.1">
    <property type="nucleotide sequence ID" value="NZ_CP009498.1"/>
</dbReference>
<dbReference type="Pfam" id="PF02572">
    <property type="entry name" value="CobA_CobO_BtuR"/>
    <property type="match status" value="1"/>
</dbReference>
<dbReference type="Gene3D" id="3.40.50.300">
    <property type="entry name" value="P-loop containing nucleotide triphosphate hydrolases"/>
    <property type="match status" value="1"/>
</dbReference>
<dbReference type="GO" id="GO:0009236">
    <property type="term" value="P:cobalamin biosynthetic process"/>
    <property type="evidence" value="ECO:0007669"/>
    <property type="project" value="InterPro"/>
</dbReference>
<evidence type="ECO:0000256" key="5">
    <source>
        <dbReference type="ARBA" id="ARBA00031529"/>
    </source>
</evidence>
<name>A0A0G3WHG8_9BACT</name>
<dbReference type="InterPro" id="IPR003724">
    <property type="entry name" value="CblAdoTrfase_CobA"/>
</dbReference>
<dbReference type="PIRSF" id="PIRSF015617">
    <property type="entry name" value="Adensltrnsf_CobA"/>
    <property type="match status" value="1"/>
</dbReference>
<dbReference type="EC" id="2.5.1.17" evidence="3"/>
<organism evidence="10 11">
    <name type="scientific">Endomicrobium proavitum</name>
    <dbReference type="NCBI Taxonomy" id="1408281"/>
    <lineage>
        <taxon>Bacteria</taxon>
        <taxon>Pseudomonadati</taxon>
        <taxon>Elusimicrobiota</taxon>
        <taxon>Endomicrobiia</taxon>
        <taxon>Endomicrobiales</taxon>
        <taxon>Endomicrobiaceae</taxon>
        <taxon>Endomicrobium</taxon>
    </lineage>
</organism>
<dbReference type="SUPFAM" id="SSF52540">
    <property type="entry name" value="P-loop containing nucleoside triphosphate hydrolases"/>
    <property type="match status" value="1"/>
</dbReference>